<proteinExistence type="predicted"/>
<feature type="region of interest" description="Disordered" evidence="1">
    <location>
        <begin position="1"/>
        <end position="23"/>
    </location>
</feature>
<evidence type="ECO:0000313" key="2">
    <source>
        <dbReference type="Ensembl" id="ENSSCAP00000003815.1"/>
    </source>
</evidence>
<reference evidence="2" key="2">
    <citation type="submission" date="2025-09" db="UniProtKB">
        <authorList>
            <consortium name="Ensembl"/>
        </authorList>
    </citation>
    <scope>IDENTIFICATION</scope>
</reference>
<dbReference type="OMA" id="GHWRREW"/>
<dbReference type="Ensembl" id="ENSSCAT00000004436.1">
    <property type="protein sequence ID" value="ENSSCAP00000003815.1"/>
    <property type="gene ID" value="ENSSCAG00000003164.1"/>
</dbReference>
<evidence type="ECO:0000313" key="3">
    <source>
        <dbReference type="Proteomes" id="UP000694409"/>
    </source>
</evidence>
<dbReference type="AlphaFoldDB" id="A0A8C9MIC5"/>
<dbReference type="Proteomes" id="UP000694409">
    <property type="component" value="Unassembled WGS sequence"/>
</dbReference>
<protein>
    <submittedName>
        <fullName evidence="2">Uncharacterized protein</fullName>
    </submittedName>
</protein>
<keyword evidence="3" id="KW-1185">Reference proteome</keyword>
<organism evidence="2 3">
    <name type="scientific">Serinus canaria</name>
    <name type="common">Island canary</name>
    <name type="synonym">Fringilla canaria</name>
    <dbReference type="NCBI Taxonomy" id="9135"/>
    <lineage>
        <taxon>Eukaryota</taxon>
        <taxon>Metazoa</taxon>
        <taxon>Chordata</taxon>
        <taxon>Craniata</taxon>
        <taxon>Vertebrata</taxon>
        <taxon>Euteleostomi</taxon>
        <taxon>Archelosauria</taxon>
        <taxon>Archosauria</taxon>
        <taxon>Dinosauria</taxon>
        <taxon>Saurischia</taxon>
        <taxon>Theropoda</taxon>
        <taxon>Coelurosauria</taxon>
        <taxon>Aves</taxon>
        <taxon>Neognathae</taxon>
        <taxon>Neoaves</taxon>
        <taxon>Telluraves</taxon>
        <taxon>Australaves</taxon>
        <taxon>Passeriformes</taxon>
        <taxon>Passeroidea</taxon>
        <taxon>Fringillidae</taxon>
        <taxon>Carduelinae</taxon>
        <taxon>Serinus</taxon>
    </lineage>
</organism>
<name>A0A8C9MIC5_SERCA</name>
<reference evidence="2" key="1">
    <citation type="submission" date="2025-08" db="UniProtKB">
        <authorList>
            <consortium name="Ensembl"/>
        </authorList>
    </citation>
    <scope>IDENTIFICATION</scope>
</reference>
<sequence length="142" mass="14255">ESHKGFRNCGTQAPGHAKSSIPPDGILGIHSSETLGIHPTGTLGIHPAGTLGIHPTGTLGIHPAGTLGIYPAGTPVGQGKLCQVTAGEGSGQQGRGSNSSRGWDPWHPGQILLGKVGAELIQSCRDTLGPGAGERQHLAGSV</sequence>
<accession>A0A8C9MIC5</accession>
<feature type="region of interest" description="Disordered" evidence="1">
    <location>
        <begin position="84"/>
        <end position="104"/>
    </location>
</feature>
<evidence type="ECO:0000256" key="1">
    <source>
        <dbReference type="SAM" id="MobiDB-lite"/>
    </source>
</evidence>